<dbReference type="Proteomes" id="UP001075001">
    <property type="component" value="Unassembled WGS sequence"/>
</dbReference>
<reference evidence="2" key="1">
    <citation type="submission" date="2023-03" db="EMBL/GenBank/DDBJ databases">
        <title>identification of new KPC variant in Klebsiella huaxiensis from the Hospital Sewage Samples in China.</title>
        <authorList>
            <person name="Wu Y."/>
        </authorList>
    </citation>
    <scope>NUCLEOTIDE SEQUENCE</scope>
    <source>
        <strain evidence="2">ZR-9</strain>
    </source>
</reference>
<feature type="domain" description="Dit-like phage tail protein N-terminal" evidence="1">
    <location>
        <begin position="21"/>
        <end position="150"/>
    </location>
</feature>
<organism evidence="2 3">
    <name type="scientific">Klebsiella huaxiensis</name>
    <dbReference type="NCBI Taxonomy" id="2153354"/>
    <lineage>
        <taxon>Bacteria</taxon>
        <taxon>Pseudomonadati</taxon>
        <taxon>Pseudomonadota</taxon>
        <taxon>Gammaproteobacteria</taxon>
        <taxon>Enterobacterales</taxon>
        <taxon>Enterobacteriaceae</taxon>
        <taxon>Klebsiella/Raoultella group</taxon>
        <taxon>Klebsiella</taxon>
    </lineage>
</organism>
<gene>
    <name evidence="2" type="ORF">OXR69_014140</name>
</gene>
<name>A0ABT6EC86_9ENTR</name>
<sequence>MDILSTLFQQQTRKIGLIVPSVVISEKHSDTLEITEHPVEVGAAISDHAYRRPSEVVMQVGFAGGGSLLDLLDTTSFGLSAGLSPREVYQNLLDLQNSRGPFDVVTGKRLYSNMLFRAMEVTTERSTENVLSAVLTLREVIITSTTTSQVAAKADMKEGANTSAVQNSGVKTPVQKNESILSRLSGVVSGG</sequence>
<dbReference type="InterPro" id="IPR048494">
    <property type="entry name" value="Dit-like_N"/>
</dbReference>
<dbReference type="RefSeq" id="WP_267986094.1">
    <property type="nucleotide sequence ID" value="NZ_JAPQEX020000001.1"/>
</dbReference>
<evidence type="ECO:0000313" key="2">
    <source>
        <dbReference type="EMBL" id="MDG1642999.1"/>
    </source>
</evidence>
<dbReference type="Pfam" id="PF21821">
    <property type="entry name" value="Dit_like"/>
    <property type="match status" value="1"/>
</dbReference>
<evidence type="ECO:0000313" key="3">
    <source>
        <dbReference type="Proteomes" id="UP001075001"/>
    </source>
</evidence>
<accession>A0ABT6EC86</accession>
<protein>
    <recommendedName>
        <fullName evidence="1">Dit-like phage tail protein N-terminal domain-containing protein</fullName>
    </recommendedName>
</protein>
<proteinExistence type="predicted"/>
<comment type="caution">
    <text evidence="2">The sequence shown here is derived from an EMBL/GenBank/DDBJ whole genome shotgun (WGS) entry which is preliminary data.</text>
</comment>
<dbReference type="EMBL" id="JAPQEX020000001">
    <property type="protein sequence ID" value="MDG1642999.1"/>
    <property type="molecule type" value="Genomic_DNA"/>
</dbReference>
<evidence type="ECO:0000259" key="1">
    <source>
        <dbReference type="Pfam" id="PF21821"/>
    </source>
</evidence>
<keyword evidence="3" id="KW-1185">Reference proteome</keyword>